<protein>
    <submittedName>
        <fullName evidence="2">GGDEF domain-containing protein</fullName>
        <ecNumber evidence="2">2.7.7.65</ecNumber>
    </submittedName>
</protein>
<gene>
    <name evidence="2" type="ORF">QWJ38_19615</name>
</gene>
<dbReference type="PANTHER" id="PTHR46663">
    <property type="entry name" value="DIGUANYLATE CYCLASE DGCT-RELATED"/>
    <property type="match status" value="1"/>
</dbReference>
<keyword evidence="2" id="KW-0808">Transferase</keyword>
<comment type="caution">
    <text evidence="2">The sequence shown here is derived from an EMBL/GenBank/DDBJ whole genome shotgun (WGS) entry which is preliminary data.</text>
</comment>
<dbReference type="SMART" id="SM00267">
    <property type="entry name" value="GGDEF"/>
    <property type="match status" value="1"/>
</dbReference>
<dbReference type="Gene3D" id="3.30.70.270">
    <property type="match status" value="1"/>
</dbReference>
<sequence length="111" mass="11657">MAGRLRHTVRPQDLVARLGGDEFAVLLTALSPAEAAGVAESLAAKLVAALCRPFRIEQLQLQIGVSIGYCVARAEGADLQALMADADARLYEAKRGGRGRFQGAVLLNPAA</sequence>
<dbReference type="NCBIfam" id="TIGR00254">
    <property type="entry name" value="GGDEF"/>
    <property type="match status" value="1"/>
</dbReference>
<dbReference type="InterPro" id="IPR029787">
    <property type="entry name" value="Nucleotide_cyclase"/>
</dbReference>
<dbReference type="EMBL" id="JAUHHC010000005">
    <property type="protein sequence ID" value="MDN3922504.1"/>
    <property type="molecule type" value="Genomic_DNA"/>
</dbReference>
<feature type="domain" description="GGDEF" evidence="1">
    <location>
        <begin position="1"/>
        <end position="106"/>
    </location>
</feature>
<dbReference type="InterPro" id="IPR043128">
    <property type="entry name" value="Rev_trsase/Diguanyl_cyclase"/>
</dbReference>
<dbReference type="Proteomes" id="UP001228044">
    <property type="component" value="Unassembled WGS sequence"/>
</dbReference>
<dbReference type="CDD" id="cd01949">
    <property type="entry name" value="GGDEF"/>
    <property type="match status" value="1"/>
</dbReference>
<proteinExistence type="predicted"/>
<keyword evidence="3" id="KW-1185">Reference proteome</keyword>
<dbReference type="GO" id="GO:0052621">
    <property type="term" value="F:diguanylate cyclase activity"/>
    <property type="evidence" value="ECO:0007669"/>
    <property type="project" value="UniProtKB-EC"/>
</dbReference>
<evidence type="ECO:0000313" key="3">
    <source>
        <dbReference type="Proteomes" id="UP001228044"/>
    </source>
</evidence>
<name>A0ABT8DY35_9BURK</name>
<dbReference type="PROSITE" id="PS50887">
    <property type="entry name" value="GGDEF"/>
    <property type="match status" value="1"/>
</dbReference>
<dbReference type="InterPro" id="IPR000160">
    <property type="entry name" value="GGDEF_dom"/>
</dbReference>
<dbReference type="EC" id="2.7.7.65" evidence="2"/>
<accession>A0ABT8DY35</accession>
<dbReference type="RefSeq" id="WP_290360805.1">
    <property type="nucleotide sequence ID" value="NZ_JAUHHC010000005.1"/>
</dbReference>
<dbReference type="PANTHER" id="PTHR46663:SF2">
    <property type="entry name" value="GGDEF DOMAIN-CONTAINING PROTEIN"/>
    <property type="match status" value="1"/>
</dbReference>
<organism evidence="2 3">
    <name type="scientific">Roseateles violae</name>
    <dbReference type="NCBI Taxonomy" id="3058042"/>
    <lineage>
        <taxon>Bacteria</taxon>
        <taxon>Pseudomonadati</taxon>
        <taxon>Pseudomonadota</taxon>
        <taxon>Betaproteobacteria</taxon>
        <taxon>Burkholderiales</taxon>
        <taxon>Sphaerotilaceae</taxon>
        <taxon>Roseateles</taxon>
    </lineage>
</organism>
<dbReference type="SUPFAM" id="SSF55073">
    <property type="entry name" value="Nucleotide cyclase"/>
    <property type="match status" value="1"/>
</dbReference>
<evidence type="ECO:0000259" key="1">
    <source>
        <dbReference type="PROSITE" id="PS50887"/>
    </source>
</evidence>
<evidence type="ECO:0000313" key="2">
    <source>
        <dbReference type="EMBL" id="MDN3922504.1"/>
    </source>
</evidence>
<dbReference type="InterPro" id="IPR052163">
    <property type="entry name" value="DGC-Regulatory_Protein"/>
</dbReference>
<reference evidence="2 3" key="1">
    <citation type="submission" date="2023-06" db="EMBL/GenBank/DDBJ databases">
        <title>Pelomonas sp. PFR6 16S ribosomal RNA gene Genome sequencing and assembly.</title>
        <authorList>
            <person name="Woo H."/>
        </authorList>
    </citation>
    <scope>NUCLEOTIDE SEQUENCE [LARGE SCALE GENOMIC DNA]</scope>
    <source>
        <strain evidence="2 3">PFR6</strain>
    </source>
</reference>
<dbReference type="Pfam" id="PF00990">
    <property type="entry name" value="GGDEF"/>
    <property type="match status" value="1"/>
</dbReference>
<keyword evidence="2" id="KW-0548">Nucleotidyltransferase</keyword>